<gene>
    <name evidence="2" type="ORF">DFQ27_008242</name>
</gene>
<protein>
    <submittedName>
        <fullName evidence="2">Uncharacterized protein</fullName>
    </submittedName>
</protein>
<keyword evidence="3" id="KW-1185">Reference proteome</keyword>
<organism evidence="2 3">
    <name type="scientific">Actinomortierella ambigua</name>
    <dbReference type="NCBI Taxonomy" id="1343610"/>
    <lineage>
        <taxon>Eukaryota</taxon>
        <taxon>Fungi</taxon>
        <taxon>Fungi incertae sedis</taxon>
        <taxon>Mucoromycota</taxon>
        <taxon>Mortierellomycotina</taxon>
        <taxon>Mortierellomycetes</taxon>
        <taxon>Mortierellales</taxon>
        <taxon>Mortierellaceae</taxon>
        <taxon>Actinomortierella</taxon>
    </lineage>
</organism>
<evidence type="ECO:0000313" key="2">
    <source>
        <dbReference type="EMBL" id="KAG0252150.1"/>
    </source>
</evidence>
<sequence length="242" mass="27539">MDATAVAILRQLDDQCITWSNHHAASCTLLSSLLNIIRQREYTQSQLINSTHTSNSGHPSKHALPFGPRSLQLLIHKQSLEMESVVQQLLAILKTLQQVIDQMTSLEQQAEALVRRQSFTSTTNTITATTATTTSTAARVTENKTELTSAKEALCATAAITPIQTLEWTHRIRDMYHAEYQIKRAQLTQDALAQAMERYESLEQLYRQWSLQRRIEFGLEQEIKERLDTAKRIQDYANLTAR</sequence>
<proteinExistence type="predicted"/>
<keyword evidence="1" id="KW-0175">Coiled coil</keyword>
<accession>A0A9P6PQU6</accession>
<dbReference type="OrthoDB" id="2134184at2759"/>
<feature type="coiled-coil region" evidence="1">
    <location>
        <begin position="185"/>
        <end position="212"/>
    </location>
</feature>
<comment type="caution">
    <text evidence="2">The sequence shown here is derived from an EMBL/GenBank/DDBJ whole genome shotgun (WGS) entry which is preliminary data.</text>
</comment>
<name>A0A9P6PQU6_9FUNG</name>
<dbReference type="Proteomes" id="UP000807716">
    <property type="component" value="Unassembled WGS sequence"/>
</dbReference>
<evidence type="ECO:0000256" key="1">
    <source>
        <dbReference type="SAM" id="Coils"/>
    </source>
</evidence>
<dbReference type="EMBL" id="JAAAJB010000686">
    <property type="protein sequence ID" value="KAG0252150.1"/>
    <property type="molecule type" value="Genomic_DNA"/>
</dbReference>
<dbReference type="AlphaFoldDB" id="A0A9P6PQU6"/>
<reference evidence="2" key="1">
    <citation type="journal article" date="2020" name="Fungal Divers.">
        <title>Resolving the Mortierellaceae phylogeny through synthesis of multi-gene phylogenetics and phylogenomics.</title>
        <authorList>
            <person name="Vandepol N."/>
            <person name="Liber J."/>
            <person name="Desiro A."/>
            <person name="Na H."/>
            <person name="Kennedy M."/>
            <person name="Barry K."/>
            <person name="Grigoriev I.V."/>
            <person name="Miller A.N."/>
            <person name="O'Donnell K."/>
            <person name="Stajich J.E."/>
            <person name="Bonito G."/>
        </authorList>
    </citation>
    <scope>NUCLEOTIDE SEQUENCE</scope>
    <source>
        <strain evidence="2">BC1065</strain>
    </source>
</reference>
<evidence type="ECO:0000313" key="3">
    <source>
        <dbReference type="Proteomes" id="UP000807716"/>
    </source>
</evidence>